<dbReference type="SUPFAM" id="SSF50475">
    <property type="entry name" value="FMN-binding split barrel"/>
    <property type="match status" value="1"/>
</dbReference>
<evidence type="ECO:0000313" key="4">
    <source>
        <dbReference type="Proteomes" id="UP001227101"/>
    </source>
</evidence>
<dbReference type="InterPro" id="IPR012349">
    <property type="entry name" value="Split_barrel_FMN-bd"/>
</dbReference>
<dbReference type="Pfam" id="PF01613">
    <property type="entry name" value="Flavin_Reduct"/>
    <property type="match status" value="1"/>
</dbReference>
<name>A0ABY8XKL4_9PSEU</name>
<feature type="domain" description="Flavin reductase like" evidence="2">
    <location>
        <begin position="24"/>
        <end position="166"/>
    </location>
</feature>
<evidence type="ECO:0000259" key="2">
    <source>
        <dbReference type="SMART" id="SM00903"/>
    </source>
</evidence>
<organism evidence="3 4">
    <name type="scientific">Amycolatopsis nalaikhensis</name>
    <dbReference type="NCBI Taxonomy" id="715472"/>
    <lineage>
        <taxon>Bacteria</taxon>
        <taxon>Bacillati</taxon>
        <taxon>Actinomycetota</taxon>
        <taxon>Actinomycetes</taxon>
        <taxon>Pseudonocardiales</taxon>
        <taxon>Pseudonocardiaceae</taxon>
        <taxon>Amycolatopsis</taxon>
    </lineage>
</organism>
<protein>
    <submittedName>
        <fullName evidence="3">Flavin reductase family protein</fullName>
        <ecNumber evidence="3">1.-.-.-</ecNumber>
    </submittedName>
</protein>
<keyword evidence="4" id="KW-1185">Reference proteome</keyword>
<accession>A0ABY8XKL4</accession>
<dbReference type="RefSeq" id="WP_285453226.1">
    <property type="nucleotide sequence ID" value="NZ_CP127173.1"/>
</dbReference>
<proteinExistence type="predicted"/>
<dbReference type="EMBL" id="CP127173">
    <property type="protein sequence ID" value="WIV56158.1"/>
    <property type="molecule type" value="Genomic_DNA"/>
</dbReference>
<evidence type="ECO:0000313" key="3">
    <source>
        <dbReference type="EMBL" id="WIV56158.1"/>
    </source>
</evidence>
<dbReference type="Gene3D" id="2.30.110.10">
    <property type="entry name" value="Electron Transport, Fmn-binding Protein, Chain A"/>
    <property type="match status" value="1"/>
</dbReference>
<reference evidence="3 4" key="1">
    <citation type="submission" date="2023-06" db="EMBL/GenBank/DDBJ databases">
        <authorList>
            <person name="Oyuntsetseg B."/>
            <person name="Kim S.B."/>
        </authorList>
    </citation>
    <scope>NUCLEOTIDE SEQUENCE [LARGE SCALE GENOMIC DNA]</scope>
    <source>
        <strain evidence="3 4">2-2</strain>
    </source>
</reference>
<dbReference type="PANTHER" id="PTHR30466">
    <property type="entry name" value="FLAVIN REDUCTASE"/>
    <property type="match status" value="1"/>
</dbReference>
<dbReference type="EC" id="1.-.-.-" evidence="3"/>
<keyword evidence="1 3" id="KW-0560">Oxidoreductase</keyword>
<dbReference type="PANTHER" id="PTHR30466:SF1">
    <property type="entry name" value="FMN REDUCTASE (NADH) RUTF"/>
    <property type="match status" value="1"/>
</dbReference>
<sequence>MDSVKRLAAPADPDDGVFRFRQAISRFSTGVAVITTRTVDGPAGMTASAVASLSMDPLQLLVCIGSNLPTCKAITEAGSFAVNVLGEDHEHLARHFATRRKDKFSGVELRPDSDVPVLADAIAHFVCSVADTLPGGDHTIVVGDVLTCDHVPGTNPLVYFASAFGTLHDPAAAGGWHFASAM</sequence>
<dbReference type="Proteomes" id="UP001227101">
    <property type="component" value="Chromosome"/>
</dbReference>
<dbReference type="InterPro" id="IPR002563">
    <property type="entry name" value="Flavin_Rdtase-like_dom"/>
</dbReference>
<gene>
    <name evidence="3" type="ORF">QP939_46420</name>
</gene>
<evidence type="ECO:0000256" key="1">
    <source>
        <dbReference type="ARBA" id="ARBA00023002"/>
    </source>
</evidence>
<dbReference type="InterPro" id="IPR050268">
    <property type="entry name" value="NADH-dep_flavin_reductase"/>
</dbReference>
<dbReference type="SMART" id="SM00903">
    <property type="entry name" value="Flavin_Reduct"/>
    <property type="match status" value="1"/>
</dbReference>
<dbReference type="GO" id="GO:0016491">
    <property type="term" value="F:oxidoreductase activity"/>
    <property type="evidence" value="ECO:0007669"/>
    <property type="project" value="UniProtKB-KW"/>
</dbReference>